<dbReference type="OMA" id="HGTRMCA"/>
<keyword evidence="6 8" id="KW-0408">Iron</keyword>
<dbReference type="Pfam" id="PF00067">
    <property type="entry name" value="p450"/>
    <property type="match status" value="1"/>
</dbReference>
<keyword evidence="3 8" id="KW-0349">Heme</keyword>
<dbReference type="CDD" id="cd11054">
    <property type="entry name" value="CYP24A1-like"/>
    <property type="match status" value="1"/>
</dbReference>
<comment type="cofactor">
    <cofactor evidence="1 8">
        <name>heme</name>
        <dbReference type="ChEBI" id="CHEBI:30413"/>
    </cofactor>
</comment>
<name>A0A158QPF0_HAEPC</name>
<keyword evidence="7 9" id="KW-0503">Monooxygenase</keyword>
<evidence type="ECO:0000256" key="6">
    <source>
        <dbReference type="ARBA" id="ARBA00023004"/>
    </source>
</evidence>
<evidence type="ECO:0000256" key="1">
    <source>
        <dbReference type="ARBA" id="ARBA00001971"/>
    </source>
</evidence>
<dbReference type="AlphaFoldDB" id="A0A158QPF0"/>
<dbReference type="GO" id="GO:0020037">
    <property type="term" value="F:heme binding"/>
    <property type="evidence" value="ECO:0007669"/>
    <property type="project" value="InterPro"/>
</dbReference>
<evidence type="ECO:0000256" key="8">
    <source>
        <dbReference type="PIRSR" id="PIRSR602401-1"/>
    </source>
</evidence>
<dbReference type="PROSITE" id="PS00086">
    <property type="entry name" value="CYTOCHROME_P450"/>
    <property type="match status" value="1"/>
</dbReference>
<dbReference type="GO" id="GO:0004497">
    <property type="term" value="F:monooxygenase activity"/>
    <property type="evidence" value="ECO:0007669"/>
    <property type="project" value="UniProtKB-KW"/>
</dbReference>
<dbReference type="GO" id="GO:0005506">
    <property type="term" value="F:iron ion binding"/>
    <property type="evidence" value="ECO:0007669"/>
    <property type="project" value="InterPro"/>
</dbReference>
<dbReference type="SUPFAM" id="SSF48264">
    <property type="entry name" value="Cytochrome P450"/>
    <property type="match status" value="1"/>
</dbReference>
<reference evidence="10 11" key="2">
    <citation type="submission" date="2018-11" db="EMBL/GenBank/DDBJ databases">
        <authorList>
            <consortium name="Pathogen Informatics"/>
        </authorList>
    </citation>
    <scope>NUCLEOTIDE SEQUENCE [LARGE SCALE GENOMIC DNA]</scope>
    <source>
        <strain evidence="10 11">MHpl1</strain>
    </source>
</reference>
<dbReference type="OrthoDB" id="3945418at2759"/>
<dbReference type="PANTHER" id="PTHR24279:SF120">
    <property type="entry name" value="CYTOCHROME P450"/>
    <property type="match status" value="1"/>
</dbReference>
<comment type="similarity">
    <text evidence="2 9">Belongs to the cytochrome P450 family.</text>
</comment>
<keyword evidence="5 9" id="KW-0560">Oxidoreductase</keyword>
<keyword evidence="11" id="KW-1185">Reference proteome</keyword>
<evidence type="ECO:0000256" key="9">
    <source>
        <dbReference type="RuleBase" id="RU000461"/>
    </source>
</evidence>
<dbReference type="PRINTS" id="PR00385">
    <property type="entry name" value="P450"/>
</dbReference>
<dbReference type="InterPro" id="IPR017972">
    <property type="entry name" value="Cyt_P450_CS"/>
</dbReference>
<dbReference type="Proteomes" id="UP000268014">
    <property type="component" value="Unassembled WGS sequence"/>
</dbReference>
<dbReference type="InterPro" id="IPR002401">
    <property type="entry name" value="Cyt_P450_E_grp-I"/>
</dbReference>
<evidence type="ECO:0000256" key="2">
    <source>
        <dbReference type="ARBA" id="ARBA00010617"/>
    </source>
</evidence>
<evidence type="ECO:0000313" key="11">
    <source>
        <dbReference type="Proteomes" id="UP000268014"/>
    </source>
</evidence>
<dbReference type="Gene3D" id="1.10.630.10">
    <property type="entry name" value="Cytochrome P450"/>
    <property type="match status" value="1"/>
</dbReference>
<dbReference type="PANTHER" id="PTHR24279">
    <property type="entry name" value="CYTOCHROME P450"/>
    <property type="match status" value="1"/>
</dbReference>
<dbReference type="InterPro" id="IPR050479">
    <property type="entry name" value="CYP11_CYP27_families"/>
</dbReference>
<dbReference type="STRING" id="6290.A0A158QPF0"/>
<evidence type="ECO:0000256" key="5">
    <source>
        <dbReference type="ARBA" id="ARBA00023002"/>
    </source>
</evidence>
<dbReference type="WBParaSite" id="HPLM_0001254301-mRNA-1">
    <property type="protein sequence ID" value="HPLM_0001254301-mRNA-1"/>
    <property type="gene ID" value="HPLM_0001254301"/>
</dbReference>
<dbReference type="EMBL" id="UZAF01017896">
    <property type="protein sequence ID" value="VDO45966.1"/>
    <property type="molecule type" value="Genomic_DNA"/>
</dbReference>
<dbReference type="PRINTS" id="PR00463">
    <property type="entry name" value="EP450I"/>
</dbReference>
<evidence type="ECO:0000256" key="7">
    <source>
        <dbReference type="ARBA" id="ARBA00023033"/>
    </source>
</evidence>
<evidence type="ECO:0000313" key="10">
    <source>
        <dbReference type="EMBL" id="VDO45966.1"/>
    </source>
</evidence>
<proteinExistence type="inferred from homology"/>
<protein>
    <submittedName>
        <fullName evidence="12">Cytochrome P450 CYP44</fullName>
    </submittedName>
</protein>
<dbReference type="GO" id="GO:0016705">
    <property type="term" value="F:oxidoreductase activity, acting on paired donors, with incorporation or reduction of molecular oxygen"/>
    <property type="evidence" value="ECO:0007669"/>
    <property type="project" value="InterPro"/>
</dbReference>
<dbReference type="InterPro" id="IPR001128">
    <property type="entry name" value="Cyt_P450"/>
</dbReference>
<sequence length="510" mass="58419">MKRSVAVAASNAKSVLNCPISASAAIAEQESEARPFEEIPGPNLFERHFGRDRTVFRSKFFDIKHARNTRGYDYKNSGKRSIANYFQWLVDLHKRYGPIVKVEQGFGRGAVVHVFDPEDARRVFASDGRQPFIVPLQETTQRYRQLKGMNPGLGNLNGDEWYRLRSSVQQVMMRPQAVQKYLPYTNEVAQALVDHVRRESETSTSGEVDVSKIAGRWALESSALTVFEKRIGALTDRIEWADGLVNLNKAIFRLSAVLKFAFPLYQYFPTPKWKKMVELEDRFYREANLLIDQAIDKLRGSSELENEMKFASLLINRKELNVNDVKIILLSMFSDGLSTTAPMLVYNLFNIATHPDVQAELRDEVNAAVQRNEDITPAVLSQLPLLRACIKETFRLFPIGTEISRIPQKDIVLSNYHIPSGTPVDINTNVLMRWLRDVSRQQDFHPFAFLPFGFGPRMCAGRRFAEQDLQVALCRLLQHYRIVHQHGSIEQTYETLLLPKGCCEFRFEPL</sequence>
<evidence type="ECO:0000256" key="3">
    <source>
        <dbReference type="ARBA" id="ARBA00022617"/>
    </source>
</evidence>
<organism evidence="12">
    <name type="scientific">Haemonchus placei</name>
    <name type="common">Barber's pole worm</name>
    <dbReference type="NCBI Taxonomy" id="6290"/>
    <lineage>
        <taxon>Eukaryota</taxon>
        <taxon>Metazoa</taxon>
        <taxon>Ecdysozoa</taxon>
        <taxon>Nematoda</taxon>
        <taxon>Chromadorea</taxon>
        <taxon>Rhabditida</taxon>
        <taxon>Rhabditina</taxon>
        <taxon>Rhabditomorpha</taxon>
        <taxon>Strongyloidea</taxon>
        <taxon>Trichostrongylidae</taxon>
        <taxon>Haemonchus</taxon>
    </lineage>
</organism>
<accession>A0A158QPF0</accession>
<feature type="binding site" description="axial binding residue" evidence="8">
    <location>
        <position position="459"/>
    </location>
    <ligand>
        <name>heme</name>
        <dbReference type="ChEBI" id="CHEBI:30413"/>
    </ligand>
    <ligandPart>
        <name>Fe</name>
        <dbReference type="ChEBI" id="CHEBI:18248"/>
    </ligandPart>
</feature>
<keyword evidence="4 8" id="KW-0479">Metal-binding</keyword>
<evidence type="ECO:0000313" key="12">
    <source>
        <dbReference type="WBParaSite" id="HPLM_0001254301-mRNA-1"/>
    </source>
</evidence>
<evidence type="ECO:0000256" key="4">
    <source>
        <dbReference type="ARBA" id="ARBA00022723"/>
    </source>
</evidence>
<dbReference type="InterPro" id="IPR036396">
    <property type="entry name" value="Cyt_P450_sf"/>
</dbReference>
<gene>
    <name evidence="10" type="ORF">HPLM_LOCUS12535</name>
</gene>
<reference evidence="12" key="1">
    <citation type="submission" date="2016-04" db="UniProtKB">
        <authorList>
            <consortium name="WormBaseParasite"/>
        </authorList>
    </citation>
    <scope>IDENTIFICATION</scope>
</reference>